<dbReference type="FunFam" id="1.10.10.60:FF:000144">
    <property type="entry name" value="homeobox-leucine zipper protein ATHB-6-like"/>
    <property type="match status" value="1"/>
</dbReference>
<dbReference type="InterPro" id="IPR017970">
    <property type="entry name" value="Homeobox_CS"/>
</dbReference>
<dbReference type="Proteomes" id="UP000636800">
    <property type="component" value="Chromosome 10"/>
</dbReference>
<dbReference type="PROSITE" id="PS00027">
    <property type="entry name" value="HOMEOBOX_1"/>
    <property type="match status" value="1"/>
</dbReference>
<dbReference type="PROSITE" id="PS50071">
    <property type="entry name" value="HOMEOBOX_2"/>
    <property type="match status" value="1"/>
</dbReference>
<reference evidence="13 14" key="1">
    <citation type="journal article" date="2020" name="Nat. Food">
        <title>A phased Vanilla planifolia genome enables genetic improvement of flavour and production.</title>
        <authorList>
            <person name="Hasing T."/>
            <person name="Tang H."/>
            <person name="Brym M."/>
            <person name="Khazi F."/>
            <person name="Huang T."/>
            <person name="Chambers A.H."/>
        </authorList>
    </citation>
    <scope>NUCLEOTIDE SEQUENCE [LARGE SCALE GENOMIC DNA]</scope>
    <source>
        <tissue evidence="13">Leaf</tissue>
    </source>
</reference>
<evidence type="ECO:0000256" key="11">
    <source>
        <dbReference type="SAM" id="Coils"/>
    </source>
</evidence>
<dbReference type="InterPro" id="IPR045224">
    <property type="entry name" value="HDZip_class_I_plant"/>
</dbReference>
<gene>
    <name evidence="13" type="ORF">HPP92_020050</name>
</gene>
<sequence length="289" mass="33179">MAAGRIHVNANMAVLLQKEDISAEDIEALLCSNSTLGGFQDSRSAMKFEDVCTNVSSHSYFHRCEMEGEQEMEGYLHQKKRRLAAKQVQFLERSFEVENKLDPDRKIQLARELDLQPRQVAIWFQNRRARWKTKQLEKDFDTLKANYNSLMAEYEKLVNEKERLQSEVTHLTNKLLLKGNGKDVIKLEESTPPEATTESAKMDKTMDAPLLSSFKHEDPSSNNSVVLDSESPRCNDEVGCAVDGSKVFERSAFSHAERDDDVKRFHFLQLVENSGDYGFPDQAFLFWPF</sequence>
<dbReference type="PANTHER" id="PTHR24326">
    <property type="entry name" value="HOMEOBOX-LEUCINE ZIPPER PROTEIN"/>
    <property type="match status" value="1"/>
</dbReference>
<evidence type="ECO:0000256" key="6">
    <source>
        <dbReference type="ARBA" id="ARBA00023242"/>
    </source>
</evidence>
<evidence type="ECO:0000256" key="4">
    <source>
        <dbReference type="ARBA" id="ARBA00023155"/>
    </source>
</evidence>
<dbReference type="CDD" id="cd00086">
    <property type="entry name" value="homeodomain"/>
    <property type="match status" value="1"/>
</dbReference>
<dbReference type="GO" id="GO:0005634">
    <property type="term" value="C:nucleus"/>
    <property type="evidence" value="ECO:0007669"/>
    <property type="project" value="UniProtKB-SubCell"/>
</dbReference>
<dbReference type="InterPro" id="IPR003106">
    <property type="entry name" value="Leu_zip_homeo"/>
</dbReference>
<keyword evidence="14" id="KW-1185">Reference proteome</keyword>
<keyword evidence="11" id="KW-0175">Coiled coil</keyword>
<comment type="subcellular location">
    <subcellularLocation>
        <location evidence="1 8 9">Nucleus</location>
    </subcellularLocation>
</comment>
<dbReference type="SMART" id="SM00389">
    <property type="entry name" value="HOX"/>
    <property type="match status" value="1"/>
</dbReference>
<dbReference type="EMBL" id="JADCNL010000010">
    <property type="protein sequence ID" value="KAG0463981.1"/>
    <property type="molecule type" value="Genomic_DNA"/>
</dbReference>
<evidence type="ECO:0000313" key="14">
    <source>
        <dbReference type="Proteomes" id="UP000636800"/>
    </source>
</evidence>
<dbReference type="Gene3D" id="1.10.10.60">
    <property type="entry name" value="Homeodomain-like"/>
    <property type="match status" value="1"/>
</dbReference>
<evidence type="ECO:0000259" key="12">
    <source>
        <dbReference type="PROSITE" id="PS50071"/>
    </source>
</evidence>
<dbReference type="SUPFAM" id="SSF46689">
    <property type="entry name" value="Homeodomain-like"/>
    <property type="match status" value="1"/>
</dbReference>
<evidence type="ECO:0000313" key="13">
    <source>
        <dbReference type="EMBL" id="KAG0463981.1"/>
    </source>
</evidence>
<evidence type="ECO:0000256" key="1">
    <source>
        <dbReference type="ARBA" id="ARBA00004123"/>
    </source>
</evidence>
<keyword evidence="4 8" id="KW-0371">Homeobox</keyword>
<keyword evidence="2 10" id="KW-0805">Transcription regulation</keyword>
<dbReference type="PANTHER" id="PTHR24326:SF606">
    <property type="entry name" value="HOMEOBOX-LEUCINE ZIPPER PROTEIN ATHB-54"/>
    <property type="match status" value="1"/>
</dbReference>
<dbReference type="AlphaFoldDB" id="A0A835Q4F7"/>
<keyword evidence="6 8" id="KW-0539">Nucleus</keyword>
<evidence type="ECO:0000256" key="8">
    <source>
        <dbReference type="PROSITE-ProRule" id="PRU00108"/>
    </source>
</evidence>
<evidence type="ECO:0000256" key="10">
    <source>
        <dbReference type="RuleBase" id="RU369038"/>
    </source>
</evidence>
<comment type="caution">
    <text evidence="13">The sequence shown here is derived from an EMBL/GenBank/DDBJ whole genome shotgun (WGS) entry which is preliminary data.</text>
</comment>
<name>A0A835Q4F7_VANPL</name>
<evidence type="ECO:0000256" key="9">
    <source>
        <dbReference type="RuleBase" id="RU000682"/>
    </source>
</evidence>
<evidence type="ECO:0000256" key="2">
    <source>
        <dbReference type="ARBA" id="ARBA00023015"/>
    </source>
</evidence>
<dbReference type="InterPro" id="IPR001356">
    <property type="entry name" value="HD"/>
</dbReference>
<feature type="coiled-coil region" evidence="11">
    <location>
        <begin position="133"/>
        <end position="174"/>
    </location>
</feature>
<dbReference type="Pfam" id="PF00046">
    <property type="entry name" value="Homeodomain"/>
    <property type="match status" value="1"/>
</dbReference>
<comment type="similarity">
    <text evidence="7 10">Belongs to the HD-ZIP homeobox family. Class I subfamily.</text>
</comment>
<dbReference type="OrthoDB" id="364892at2759"/>
<dbReference type="InterPro" id="IPR009057">
    <property type="entry name" value="Homeodomain-like_sf"/>
</dbReference>
<dbReference type="GO" id="GO:0045893">
    <property type="term" value="P:positive regulation of DNA-templated transcription"/>
    <property type="evidence" value="ECO:0007669"/>
    <property type="project" value="TreeGrafter"/>
</dbReference>
<accession>A0A835Q4F7</accession>
<comment type="function">
    <text evidence="10">Transcription factor.</text>
</comment>
<evidence type="ECO:0000256" key="3">
    <source>
        <dbReference type="ARBA" id="ARBA00023125"/>
    </source>
</evidence>
<feature type="domain" description="Homeobox" evidence="12">
    <location>
        <begin position="74"/>
        <end position="134"/>
    </location>
</feature>
<feature type="DNA-binding region" description="Homeobox" evidence="8">
    <location>
        <begin position="76"/>
        <end position="135"/>
    </location>
</feature>
<organism evidence="13 14">
    <name type="scientific">Vanilla planifolia</name>
    <name type="common">Vanilla</name>
    <dbReference type="NCBI Taxonomy" id="51239"/>
    <lineage>
        <taxon>Eukaryota</taxon>
        <taxon>Viridiplantae</taxon>
        <taxon>Streptophyta</taxon>
        <taxon>Embryophyta</taxon>
        <taxon>Tracheophyta</taxon>
        <taxon>Spermatophyta</taxon>
        <taxon>Magnoliopsida</taxon>
        <taxon>Liliopsida</taxon>
        <taxon>Asparagales</taxon>
        <taxon>Orchidaceae</taxon>
        <taxon>Vanilloideae</taxon>
        <taxon>Vanilleae</taxon>
        <taxon>Vanilla</taxon>
    </lineage>
</organism>
<dbReference type="Pfam" id="PF02183">
    <property type="entry name" value="HALZ"/>
    <property type="match status" value="1"/>
</dbReference>
<dbReference type="GO" id="GO:0000981">
    <property type="term" value="F:DNA-binding transcription factor activity, RNA polymerase II-specific"/>
    <property type="evidence" value="ECO:0007669"/>
    <property type="project" value="UniProtKB-UniRule"/>
</dbReference>
<keyword evidence="3 8" id="KW-0238">DNA-binding</keyword>
<keyword evidence="5 10" id="KW-0804">Transcription</keyword>
<evidence type="ECO:0000256" key="7">
    <source>
        <dbReference type="ARBA" id="ARBA00025748"/>
    </source>
</evidence>
<dbReference type="GO" id="GO:0000976">
    <property type="term" value="F:transcription cis-regulatory region binding"/>
    <property type="evidence" value="ECO:0007669"/>
    <property type="project" value="UniProtKB-ARBA"/>
</dbReference>
<evidence type="ECO:0000256" key="5">
    <source>
        <dbReference type="ARBA" id="ARBA00023163"/>
    </source>
</evidence>
<protein>
    <recommendedName>
        <fullName evidence="10">Homeobox-leucine zipper protein</fullName>
    </recommendedName>
    <alternativeName>
        <fullName evidence="10">HD-ZIP protein</fullName>
    </alternativeName>
    <alternativeName>
        <fullName evidence="10">Homeodomain transcription factor</fullName>
    </alternativeName>
</protein>
<proteinExistence type="inferred from homology"/>